<dbReference type="EMBL" id="BJJW01000009">
    <property type="protein sequence ID" value="GDZ84246.1"/>
    <property type="molecule type" value="Genomic_DNA"/>
</dbReference>
<dbReference type="RefSeq" id="WP_149334660.1">
    <property type="nucleotide sequence ID" value="NZ_BJJW01000009.1"/>
</dbReference>
<dbReference type="InterPro" id="IPR028082">
    <property type="entry name" value="Peripla_BP_I"/>
</dbReference>
<dbReference type="CDD" id="cd06291">
    <property type="entry name" value="PBP1_Qymf-like"/>
    <property type="match status" value="1"/>
</dbReference>
<name>A0A5A5U2I7_LEUCI</name>
<dbReference type="GO" id="GO:0003700">
    <property type="term" value="F:DNA-binding transcription factor activity"/>
    <property type="evidence" value="ECO:0007669"/>
    <property type="project" value="TreeGrafter"/>
</dbReference>
<keyword evidence="1" id="KW-0678">Repressor</keyword>
<dbReference type="InterPro" id="IPR001387">
    <property type="entry name" value="Cro/C1-type_HTH"/>
</dbReference>
<dbReference type="InterPro" id="IPR010982">
    <property type="entry name" value="Lambda_DNA-bd_dom_sf"/>
</dbReference>
<evidence type="ECO:0000259" key="6">
    <source>
        <dbReference type="PROSITE" id="PS50943"/>
    </source>
</evidence>
<dbReference type="PROSITE" id="PS50943">
    <property type="entry name" value="HTH_CROC1"/>
    <property type="match status" value="1"/>
</dbReference>
<dbReference type="PANTHER" id="PTHR30146:SF95">
    <property type="entry name" value="RIBOSE OPERON REPRESSOR"/>
    <property type="match status" value="1"/>
</dbReference>
<evidence type="ECO:0000256" key="1">
    <source>
        <dbReference type="ARBA" id="ARBA00022491"/>
    </source>
</evidence>
<dbReference type="Proteomes" id="UP000323274">
    <property type="component" value="Unassembled WGS sequence"/>
</dbReference>
<dbReference type="AlphaFoldDB" id="A0A5A5U2I7"/>
<keyword evidence="3" id="KW-0238">DNA-binding</keyword>
<dbReference type="Pfam" id="PF13377">
    <property type="entry name" value="Peripla_BP_3"/>
    <property type="match status" value="1"/>
</dbReference>
<evidence type="ECO:0000313" key="7">
    <source>
        <dbReference type="EMBL" id="GDZ84246.1"/>
    </source>
</evidence>
<dbReference type="Gene3D" id="1.10.260.40">
    <property type="entry name" value="lambda repressor-like DNA-binding domains"/>
    <property type="match status" value="1"/>
</dbReference>
<keyword evidence="4" id="KW-0804">Transcription</keyword>
<dbReference type="PROSITE" id="PS00356">
    <property type="entry name" value="HTH_LACI_1"/>
    <property type="match status" value="1"/>
</dbReference>
<evidence type="ECO:0000256" key="2">
    <source>
        <dbReference type="ARBA" id="ARBA00023015"/>
    </source>
</evidence>
<dbReference type="PANTHER" id="PTHR30146">
    <property type="entry name" value="LACI-RELATED TRANSCRIPTIONAL REPRESSOR"/>
    <property type="match status" value="1"/>
</dbReference>
<dbReference type="PROSITE" id="PS50932">
    <property type="entry name" value="HTH_LACI_2"/>
    <property type="match status" value="1"/>
</dbReference>
<protein>
    <submittedName>
        <fullName evidence="7">LacI family transcriptional regulator</fullName>
    </submittedName>
</protein>
<dbReference type="PRINTS" id="PR00036">
    <property type="entry name" value="HTHLACI"/>
</dbReference>
<dbReference type="InterPro" id="IPR046335">
    <property type="entry name" value="LacI/GalR-like_sensor"/>
</dbReference>
<dbReference type="SUPFAM" id="SSF53822">
    <property type="entry name" value="Periplasmic binding protein-like I"/>
    <property type="match status" value="1"/>
</dbReference>
<dbReference type="Pfam" id="PF00356">
    <property type="entry name" value="LacI"/>
    <property type="match status" value="1"/>
</dbReference>
<dbReference type="CDD" id="cd01392">
    <property type="entry name" value="HTH_LacI"/>
    <property type="match status" value="1"/>
</dbReference>
<accession>A0A5A5U2I7</accession>
<organism evidence="7 8">
    <name type="scientific">Leuconostoc citreum</name>
    <dbReference type="NCBI Taxonomy" id="33964"/>
    <lineage>
        <taxon>Bacteria</taxon>
        <taxon>Bacillati</taxon>
        <taxon>Bacillota</taxon>
        <taxon>Bacilli</taxon>
        <taxon>Lactobacillales</taxon>
        <taxon>Lactobacillaceae</taxon>
        <taxon>Leuconostoc</taxon>
    </lineage>
</organism>
<feature type="domain" description="HTH cro/C1-type" evidence="6">
    <location>
        <begin position="3"/>
        <end position="50"/>
    </location>
</feature>
<dbReference type="SUPFAM" id="SSF47413">
    <property type="entry name" value="lambda repressor-like DNA-binding domains"/>
    <property type="match status" value="1"/>
</dbReference>
<evidence type="ECO:0000259" key="5">
    <source>
        <dbReference type="PROSITE" id="PS50932"/>
    </source>
</evidence>
<dbReference type="SMART" id="SM00354">
    <property type="entry name" value="HTH_LACI"/>
    <property type="match status" value="1"/>
</dbReference>
<feature type="domain" description="HTH lacI-type" evidence="5">
    <location>
        <begin position="6"/>
        <end position="60"/>
    </location>
</feature>
<evidence type="ECO:0000256" key="3">
    <source>
        <dbReference type="ARBA" id="ARBA00023125"/>
    </source>
</evidence>
<reference evidence="7 8" key="1">
    <citation type="submission" date="2019-04" db="EMBL/GenBank/DDBJ databases">
        <title>A pseudo-fructophilic Leuconostoc citreum strain F192-5 isolated from peel of satsuma mandarin: the first report for isolation and characterization of strain-dependent fructophilic-like characteristics.</title>
        <authorList>
            <person name="Maeno S."/>
            <person name="Tanizawa Y."/>
            <person name="Kajikawa A."/>
            <person name="Kanesaki Y."/>
            <person name="Kubota E."/>
            <person name="Arita M."/>
            <person name="Leon D."/>
            <person name="Endo A."/>
        </authorList>
    </citation>
    <scope>NUCLEOTIDE SEQUENCE [LARGE SCALE GENOMIC DNA]</scope>
    <source>
        <strain evidence="7 8">F192-5</strain>
    </source>
</reference>
<proteinExistence type="predicted"/>
<sequence>MGKLGYTLKDVAERAGVSLTTVSRVINKRGYFSEKTESRIYTAMQEMNYHPNSVARSLSGKRTKLIGVILTDTRNPFNAQLLEKIESELFNREYKVILANSSDNPQKERSYIGMLQSNQVDGLITASHNTIIDDYQQLNLPVVSLDRYFGPNIPTISSDNFSGGQTAARVLLAGGAKKLLVFSGEIHDTNPTVDRTNGFMDIAKKHQLTPTIQMMPSDATVNFRKMLIHQEILKQKPDGIMATDDTTALLVLEELRMMHLRVPQDVQVVGYDGSDFIRESFPTLSTVVQPISDLAKILVDTLIRKIEQPDLAQERQYTFPITFHRGTTTKNA</sequence>
<dbReference type="Gene3D" id="3.40.50.2300">
    <property type="match status" value="2"/>
</dbReference>
<evidence type="ECO:0000313" key="8">
    <source>
        <dbReference type="Proteomes" id="UP000323274"/>
    </source>
</evidence>
<gene>
    <name evidence="7" type="primary">scrR_3</name>
    <name evidence="7" type="ORF">LCIT_14880</name>
</gene>
<dbReference type="GO" id="GO:0000976">
    <property type="term" value="F:transcription cis-regulatory region binding"/>
    <property type="evidence" value="ECO:0007669"/>
    <property type="project" value="TreeGrafter"/>
</dbReference>
<evidence type="ECO:0000256" key="4">
    <source>
        <dbReference type="ARBA" id="ARBA00023163"/>
    </source>
</evidence>
<keyword evidence="2" id="KW-0805">Transcription regulation</keyword>
<comment type="caution">
    <text evidence="7">The sequence shown here is derived from an EMBL/GenBank/DDBJ whole genome shotgun (WGS) entry which is preliminary data.</text>
</comment>
<dbReference type="InterPro" id="IPR000843">
    <property type="entry name" value="HTH_LacI"/>
</dbReference>